<dbReference type="STRING" id="112498.A0A2D3VD71"/>
<dbReference type="RefSeq" id="XP_023625383.1">
    <property type="nucleotide sequence ID" value="XM_023769615.1"/>
</dbReference>
<sequence>MSSSRLRQATHLILDYDGTLTVKDTMALLGKLPESPTTTWEEIADAYIQDCATFKKQPYPWNKYDRQEYSNWLASRRWLEERSATRVQDAAFFRGVTHQHVNATVAESWENGSLELRNGWEKLMELFLPDYDVTNGASSPSRVSILSVNWSETAIRRAIWQAATTLHHPEKDKLCHLINDMLIHANEIEGLGSPLGSSGRVCRGPDLDIRTSRDKLRHLPPSQGARGSDAPYLVYVGDSSTDFDSLCAADLGIWICPVSESEYAQAFADVFKPLDFIPPPLTSFQHAGGKDALFYWAPNLQTVYDALTIEITE</sequence>
<dbReference type="InterPro" id="IPR050849">
    <property type="entry name" value="HAD-like_hydrolase_phosphatase"/>
</dbReference>
<gene>
    <name evidence="1" type="ORF">RCC_04338</name>
</gene>
<dbReference type="SUPFAM" id="SSF56784">
    <property type="entry name" value="HAD-like"/>
    <property type="match status" value="1"/>
</dbReference>
<evidence type="ECO:0000313" key="1">
    <source>
        <dbReference type="EMBL" id="CZT18493.1"/>
    </source>
</evidence>
<reference evidence="1 2" key="1">
    <citation type="submission" date="2016-03" db="EMBL/GenBank/DDBJ databases">
        <authorList>
            <person name="Ploux O."/>
        </authorList>
    </citation>
    <scope>NUCLEOTIDE SEQUENCE [LARGE SCALE GENOMIC DNA]</scope>
    <source>
        <strain evidence="1 2">URUG2</strain>
    </source>
</reference>
<dbReference type="PANTHER" id="PTHR28181">
    <property type="entry name" value="UPF0655 PROTEIN YCR015C"/>
    <property type="match status" value="1"/>
</dbReference>
<keyword evidence="2" id="KW-1185">Reference proteome</keyword>
<accession>A0A2D3VD71</accession>
<dbReference type="InterPro" id="IPR023214">
    <property type="entry name" value="HAD_sf"/>
</dbReference>
<dbReference type="InterPro" id="IPR036412">
    <property type="entry name" value="HAD-like_sf"/>
</dbReference>
<evidence type="ECO:0008006" key="3">
    <source>
        <dbReference type="Google" id="ProtNLM"/>
    </source>
</evidence>
<name>A0A2D3VD71_9PEZI</name>
<organism evidence="1 2">
    <name type="scientific">Ramularia collo-cygni</name>
    <dbReference type="NCBI Taxonomy" id="112498"/>
    <lineage>
        <taxon>Eukaryota</taxon>
        <taxon>Fungi</taxon>
        <taxon>Dikarya</taxon>
        <taxon>Ascomycota</taxon>
        <taxon>Pezizomycotina</taxon>
        <taxon>Dothideomycetes</taxon>
        <taxon>Dothideomycetidae</taxon>
        <taxon>Mycosphaerellales</taxon>
        <taxon>Mycosphaerellaceae</taxon>
        <taxon>Ramularia</taxon>
    </lineage>
</organism>
<proteinExistence type="predicted"/>
<evidence type="ECO:0000313" key="2">
    <source>
        <dbReference type="Proteomes" id="UP000225277"/>
    </source>
</evidence>
<dbReference type="EMBL" id="FJUY01000005">
    <property type="protein sequence ID" value="CZT18493.1"/>
    <property type="molecule type" value="Genomic_DNA"/>
</dbReference>
<dbReference type="PANTHER" id="PTHR28181:SF1">
    <property type="entry name" value="COLD TOLERANCE PROTEIN 1"/>
    <property type="match status" value="1"/>
</dbReference>
<protein>
    <recommendedName>
        <fullName evidence="3">Haloacid dehalogenase-like hydrolase</fullName>
    </recommendedName>
</protein>
<dbReference type="Gene3D" id="3.40.50.1000">
    <property type="entry name" value="HAD superfamily/HAD-like"/>
    <property type="match status" value="1"/>
</dbReference>
<dbReference type="GeneID" id="35599514"/>
<dbReference type="OrthoDB" id="10255128at2759"/>
<dbReference type="Proteomes" id="UP000225277">
    <property type="component" value="Unassembled WGS sequence"/>
</dbReference>
<dbReference type="AlphaFoldDB" id="A0A2D3VD71"/>